<name>A0A645CA82_9ZZZZ</name>
<comment type="caution">
    <text evidence="1">The sequence shown here is derived from an EMBL/GenBank/DDBJ whole genome shotgun (WGS) entry which is preliminary data.</text>
</comment>
<proteinExistence type="predicted"/>
<accession>A0A645CA82</accession>
<evidence type="ECO:0000313" key="1">
    <source>
        <dbReference type="EMBL" id="MPM73836.1"/>
    </source>
</evidence>
<dbReference type="EMBL" id="VSSQ01025602">
    <property type="protein sequence ID" value="MPM73836.1"/>
    <property type="molecule type" value="Genomic_DNA"/>
</dbReference>
<sequence>MQHTGDEIDARNVSADFVKVSLDGYVRMSWSMFMELPLVHFLSGLDDDPENRIAEGDTEASISGYSEWLSISTPKLSIGWDWRLDFATGTPQYRREGWPRSNVMIVDADNGRDLGDEVTAASLASRIDLADWEYDVSNYIALRYA</sequence>
<dbReference type="Gene3D" id="3.10.450.610">
    <property type="match status" value="1"/>
</dbReference>
<dbReference type="AlphaFoldDB" id="A0A645CA82"/>
<gene>
    <name evidence="1" type="ORF">SDC9_120821</name>
</gene>
<reference evidence="1" key="1">
    <citation type="submission" date="2019-08" db="EMBL/GenBank/DDBJ databases">
        <authorList>
            <person name="Kucharzyk K."/>
            <person name="Murdoch R.W."/>
            <person name="Higgins S."/>
            <person name="Loffler F."/>
        </authorList>
    </citation>
    <scope>NUCLEOTIDE SEQUENCE</scope>
</reference>
<evidence type="ECO:0008006" key="2">
    <source>
        <dbReference type="Google" id="ProtNLM"/>
    </source>
</evidence>
<dbReference type="InterPro" id="IPR032598">
    <property type="entry name" value="RsaM-like"/>
</dbReference>
<dbReference type="Pfam" id="PF16245">
    <property type="entry name" value="DUF4902"/>
    <property type="match status" value="1"/>
</dbReference>
<protein>
    <recommendedName>
        <fullName evidence="2">DUF4902 domain-containing protein</fullName>
    </recommendedName>
</protein>
<organism evidence="1">
    <name type="scientific">bioreactor metagenome</name>
    <dbReference type="NCBI Taxonomy" id="1076179"/>
    <lineage>
        <taxon>unclassified sequences</taxon>
        <taxon>metagenomes</taxon>
        <taxon>ecological metagenomes</taxon>
    </lineage>
</organism>